<reference evidence="9 10" key="1">
    <citation type="submission" date="2016-02" db="EMBL/GenBank/DDBJ databases">
        <title>Genome analysis of coral dinoflagellate symbionts highlights evolutionary adaptations to a symbiotic lifestyle.</title>
        <authorList>
            <person name="Aranda M."/>
            <person name="Li Y."/>
            <person name="Liew Y.J."/>
            <person name="Baumgarten S."/>
            <person name="Simakov O."/>
            <person name="Wilson M."/>
            <person name="Piel J."/>
            <person name="Ashoor H."/>
            <person name="Bougouffa S."/>
            <person name="Bajic V.B."/>
            <person name="Ryu T."/>
            <person name="Ravasi T."/>
            <person name="Bayer T."/>
            <person name="Micklem G."/>
            <person name="Kim H."/>
            <person name="Bhak J."/>
            <person name="Lajeunesse T.C."/>
            <person name="Voolstra C.R."/>
        </authorList>
    </citation>
    <scope>NUCLEOTIDE SEQUENCE [LARGE SCALE GENOMIC DNA]</scope>
    <source>
        <strain evidence="9 10">CCMP2467</strain>
    </source>
</reference>
<dbReference type="InterPro" id="IPR044068">
    <property type="entry name" value="CB"/>
</dbReference>
<dbReference type="GO" id="GO:0006388">
    <property type="term" value="P:tRNA splicing, via endonucleolytic cleavage and ligation"/>
    <property type="evidence" value="ECO:0007669"/>
    <property type="project" value="TreeGrafter"/>
</dbReference>
<gene>
    <name evidence="9" type="primary">kptA</name>
    <name evidence="9" type="ORF">AK812_SmicGene12107</name>
</gene>
<comment type="caution">
    <text evidence="9">The sequence shown here is derived from an EMBL/GenBank/DDBJ whole genome shotgun (WGS) entry which is preliminary data.</text>
</comment>
<dbReference type="OrthoDB" id="418820at2759"/>
<feature type="region of interest" description="Disordered" evidence="7">
    <location>
        <begin position="2006"/>
        <end position="2185"/>
    </location>
</feature>
<evidence type="ECO:0000256" key="7">
    <source>
        <dbReference type="SAM" id="MobiDB-lite"/>
    </source>
</evidence>
<feature type="region of interest" description="Disordered" evidence="7">
    <location>
        <begin position="1261"/>
        <end position="1312"/>
    </location>
</feature>
<feature type="region of interest" description="Disordered" evidence="7">
    <location>
        <begin position="2331"/>
        <end position="2386"/>
    </location>
</feature>
<dbReference type="Proteomes" id="UP000186817">
    <property type="component" value="Unassembled WGS sequence"/>
</dbReference>
<feature type="compositionally biased region" description="Low complexity" evidence="7">
    <location>
        <begin position="2052"/>
        <end position="2063"/>
    </location>
</feature>
<dbReference type="Gene3D" id="3.20.170.30">
    <property type="match status" value="1"/>
</dbReference>
<evidence type="ECO:0000256" key="5">
    <source>
        <dbReference type="ARBA" id="ARBA00023027"/>
    </source>
</evidence>
<dbReference type="InterPro" id="IPR042080">
    <property type="entry name" value="RNA_2'-PTrans_N"/>
</dbReference>
<dbReference type="Pfam" id="PF01885">
    <property type="entry name" value="PTS_2-RNA"/>
    <property type="match status" value="1"/>
</dbReference>
<dbReference type="Gene3D" id="1.10.10.970">
    <property type="entry name" value="RNA 2'-phosphotransferase, Tpt1/KptA family, N-terminal domain"/>
    <property type="match status" value="1"/>
</dbReference>
<dbReference type="GO" id="GO:0000215">
    <property type="term" value="F:tRNA 2'-phosphotransferase activity"/>
    <property type="evidence" value="ECO:0007669"/>
    <property type="project" value="UniProtKB-EC"/>
</dbReference>
<accession>A0A1Q9EBT0</accession>
<feature type="region of interest" description="Disordered" evidence="7">
    <location>
        <begin position="945"/>
        <end position="992"/>
    </location>
</feature>
<dbReference type="PANTHER" id="PTHR12684:SF2">
    <property type="entry name" value="TRNA 2'-PHOSPHOTRANSFERASE 1"/>
    <property type="match status" value="1"/>
</dbReference>
<sequence length="2719" mass="300802">MAAQPRPDSPRTARLVRAIQDLAEDTLESSAQTHMRIDMLASRLQNLALLVTALQHRIAQLESLPDGLAKRPRTGQQLSHHALVEVQCSEQSMRKASRLAEALSSMRVERVRLLKRLFLGWHSVVLLEVHVREMTASARIAQQPAEPEGEPDTPRRTAFADLLMDLRSLYRVVVFLSYPSIRALRVASRFSLSRTGTAQHRPNYFLMYGRPALLWRRGMELPIIICIAQPLPKIGNPVRRDAELWPLPLTDQANFVDEPYDLAKFRVQFVKKWSARAKDLQSAEDALHEDSTLESATWAETQSEIDAGWVWVDDDADLSEVCVAMRFGIVQGDKIRVIDDCTICGLNSTIGLQERFELHTIDKFASFVAHAFSVGKDGNFQLADRYLLLILLGQNAGTVGVAAHVLVRPEISILEAVLGGARTNALILLSLGRFPFLCYELFQRSSITSWLGCWTRPLLIDTDWPVSSSLEKLSHHATGGSAEPPMVVPNAPEISEGDLGSEVFSQDAGWMHQPGNDAAGFPSANASFGAYLESLFDDAEGEADWYAPVALEAESQAEEFPLVGSEAASSAPELPPPALASPYDELDVQREAAEVSSRVFAANLQSRSKATGTLLKRAGSLERYFRWAVENQIASPFSVGESVIYDYLSYLRSAEFAATSASHFIEALRFLHSVATLCSMDLTSVLSARVQGVARDMYLGKRPLEQKPQLTAEMVSALESFCSQADPQDAVICGQLLFCLHSCARWSDGQRLKSVEVQEQQDEIVLIADALGAKTATTKEAKTRLIPYVAIGTGLKHSWAHVWVQARKDLGFEFGDFAQPAWLDSKGSWGEVAIDAAQATFFLQEFLMKAGIGQAEALKRTSHSLKATLTTWASRCPTVAFSRAEQRLLGHHMKPKDRSPLTYSRQAFTSLYGKVLLMFRHIRDGKYDPDLNEVGRIVEVAKAGSASAEQGGGLSNNPGVQVDSSSSGESSDGSGDRESEAAGGEDPLRRVPFRDPVDHSLLKVHRLSGIVHHLKEGVDQLQPIQIFACNVRRPETADVSRIVKEKRYGEILLSGIQARSSDLLLEKRRASQPHVEPCLAVEWGMEEATLDVLIASNYKTFGHLAFAVSSSPNTAEEEQVQNVKSEKSLSITNDGNLKVNAKAKVEALTCEASSALTLRQAWSRRSIAFELAGLATFTILEGWVQKLFIMMQRPPPDGYVSISLQQLLAADRHLFTVAADRLLGNLQGAPGREKPLDTEVKRLADSTEVLQFLTCLPKATNPPPLKRPWENDKLGQWKADGKGGEGKGRKGKHREGKSTGSAMQLPPGAKAKHDDKPNCFGYNHGTCKFKVNKKNRCCKLLRLRAANTVVTQQWVDEAVSLAHPMDVAAALPQITLDAILKSFSSDQKSLALKRKIALMKAEILAKKLEKDEEALHRSMPDWMQGVVHDKRILLWETLLRQSEYDDMEVVDFLKQGVPLVGTSDCPPCFETKVRPAVLTEAELRAAAPDLHRGMMSRSLHQEPEHTAHLLEATRKELASGFIQGPFTEEQVTAHFGHRHWLAIRRFIIKQGQKLRPIEDCCEAHLNEAYAATIKLRLQDADFFVAMALEVARLSGNNPKASRPWVAKCLDLAKAYKQLPVAGCHRDLAVIMVEEEDGSHSFYLSNSLMFGSTSAVFAFNRVSRSIWWLLTKVLHIPCSHFYDDFPMLVPEDMGSEADASASRFLSQLGWRHARTGEGGKGHPFASRLDVLGLSADVAALHRGTLVLSNKEGRAEKIQDLLCMVSDEGRITRHQGRLPLQPASPLCTSLLMGAGKTELRVWGQWSLTVQRVKVGEQIIGQIELYAVLVMRCFLKDDLAGRRTVFWCDNEAARFGLIRNESHSRSMDIMLRAFAKVEDESLSFTWISRVPSASNPSGQDGVLRKFLFRPSTGGIGAVLFAPNGVCAGHFGESAAQQAHNRGRAAYGAETPAHNRAKEKVAVTRREKETVEAEEAQAMAKGSRAIVKTTGPAILRSIETTETTVTAMTDEIARNKMKDTDVAEMHTESGKSQKRKGDRPAGSPEMSAGRIERTTASETAVETETAAHGQIGARGGPGKTTDPGTTKTGRIVDPTIAMMRTSAPKENGDNALTIGTRPVRVAPIAAPNTDRPEEPRSDDRAAARRDPRPPTPPDSPRKRRQAARGSAEEAGPPALPRGPPQSRKQCQQQWERWSKISELLRHLRAGGAVEHLESFIYRGHTKKQHDRFHKPGSRTKSLPGLNLSFFAFLLAGEVIGPQETSQEATYGAAIEGWISVLHDEEEDDLIRELLDSVIQGLTVVMELFEDTPSQLHDAVHWKTNEPDFDRVMRHFYPREIPRGMEPKSAPKGDRSEEDAPKWEDSQEQPQGSRGPDPEVAWTEDETWEEERDEALDLEALGVYEDRVERVEAAGGAPPQSPRAKQNLRFAPYHFDYPLRKLEYKYDTKVSKRLSVVLRHDKGEFNLHFFNNATAEVDDILALPIMREVGARQDTLISCVYYNSKQRFRLLWLHDQSRSGPTLVLGAVQGHSKKVDYDSVHERVDPSRVPDLIHGTHYDFYKKIFKEGLLPGAGNKDWRDQLHLLAASTDLSSKLLPSKSDIVLHIDPALATGCRFYKSANGYYLTGEPIGPQAITAVTIRETRERVDAEKSGSPPLPSLVLQALLRNQLGGRRQTANAQSSELSHHWYLRPPLGGAEGHLPGLTKCPEAGTADFATFPTTLEARCKV</sequence>
<dbReference type="PROSITE" id="PS51900">
    <property type="entry name" value="CB"/>
    <property type="match status" value="1"/>
</dbReference>
<comment type="function">
    <text evidence="1">Catalyzes the last step of tRNA splicing, the transfer of the splice junction 2'-phosphate from ligated tRNA to NAD to produce ADP-ribose 1''-2'' cyclic phosphate.</text>
</comment>
<dbReference type="EC" id="2.7.1.160" evidence="3"/>
<dbReference type="SUPFAM" id="SSF56399">
    <property type="entry name" value="ADP-ribosylation"/>
    <property type="match status" value="1"/>
</dbReference>
<keyword evidence="4 9" id="KW-0808">Transferase</keyword>
<feature type="compositionally biased region" description="Basic and acidic residues" evidence="7">
    <location>
        <begin position="2007"/>
        <end position="2027"/>
    </location>
</feature>
<feature type="domain" description="Core-binding (CB)" evidence="8">
    <location>
        <begin position="594"/>
        <end position="676"/>
    </location>
</feature>
<feature type="compositionally biased region" description="Acidic residues" evidence="7">
    <location>
        <begin position="2373"/>
        <end position="2386"/>
    </location>
</feature>
<dbReference type="EMBL" id="LSRX01000200">
    <property type="protein sequence ID" value="OLQ04852.1"/>
    <property type="molecule type" value="Genomic_DNA"/>
</dbReference>
<protein>
    <recommendedName>
        <fullName evidence="3">2'-phosphotransferase</fullName>
        <ecNumber evidence="3">2.7.1.160</ecNumber>
    </recommendedName>
</protein>
<dbReference type="InterPro" id="IPR002745">
    <property type="entry name" value="Ptrans_KptA/Tpt1"/>
</dbReference>
<dbReference type="PANTHER" id="PTHR12684">
    <property type="entry name" value="PUTATIVE PHOSPHOTRANSFERASE"/>
    <property type="match status" value="1"/>
</dbReference>
<proteinExistence type="inferred from homology"/>
<dbReference type="InterPro" id="IPR042081">
    <property type="entry name" value="RNA_2'-PTrans_C"/>
</dbReference>
<feature type="compositionally biased region" description="Low complexity" evidence="7">
    <location>
        <begin position="2075"/>
        <end position="2085"/>
    </location>
</feature>
<feature type="compositionally biased region" description="Basic and acidic residues" evidence="7">
    <location>
        <begin position="2126"/>
        <end position="2144"/>
    </location>
</feature>
<evidence type="ECO:0000259" key="8">
    <source>
        <dbReference type="PROSITE" id="PS51900"/>
    </source>
</evidence>
<feature type="compositionally biased region" description="Basic and acidic residues" evidence="7">
    <location>
        <begin position="1267"/>
        <end position="1288"/>
    </location>
</feature>
<feature type="compositionally biased region" description="Basic and acidic residues" evidence="7">
    <location>
        <begin position="974"/>
        <end position="992"/>
    </location>
</feature>
<evidence type="ECO:0000313" key="9">
    <source>
        <dbReference type="EMBL" id="OLQ04852.1"/>
    </source>
</evidence>
<keyword evidence="5" id="KW-0520">NAD</keyword>
<evidence type="ECO:0000256" key="2">
    <source>
        <dbReference type="ARBA" id="ARBA00009836"/>
    </source>
</evidence>
<keyword evidence="10" id="KW-1185">Reference proteome</keyword>
<organism evidence="9 10">
    <name type="scientific">Symbiodinium microadriaticum</name>
    <name type="common">Dinoflagellate</name>
    <name type="synonym">Zooxanthella microadriatica</name>
    <dbReference type="NCBI Taxonomy" id="2951"/>
    <lineage>
        <taxon>Eukaryota</taxon>
        <taxon>Sar</taxon>
        <taxon>Alveolata</taxon>
        <taxon>Dinophyceae</taxon>
        <taxon>Suessiales</taxon>
        <taxon>Symbiodiniaceae</taxon>
        <taxon>Symbiodinium</taxon>
    </lineage>
</organism>
<evidence type="ECO:0000313" key="10">
    <source>
        <dbReference type="Proteomes" id="UP000186817"/>
    </source>
</evidence>
<evidence type="ECO:0000256" key="4">
    <source>
        <dbReference type="ARBA" id="ARBA00022679"/>
    </source>
</evidence>
<feature type="compositionally biased region" description="Low complexity" evidence="7">
    <location>
        <begin position="963"/>
        <end position="973"/>
    </location>
</feature>
<comment type="catalytic activity">
    <reaction evidence="6">
        <text>2'-phospho-[ligated tRNA] + NAD(+) = mature tRNA + ADP-alpha-D-ribose 1'',2''-cyclic phosphate + nicotinamide</text>
        <dbReference type="Rhea" id="RHEA:23324"/>
        <dbReference type="Rhea" id="RHEA-COMP:11106"/>
        <dbReference type="Rhea" id="RHEA-COMP:11107"/>
        <dbReference type="ChEBI" id="CHEBI:17154"/>
        <dbReference type="ChEBI" id="CHEBI:57540"/>
        <dbReference type="ChEBI" id="CHEBI:76596"/>
        <dbReference type="ChEBI" id="CHEBI:82883"/>
        <dbReference type="ChEBI" id="CHEBI:85027"/>
        <dbReference type="EC" id="2.7.1.160"/>
    </reaction>
</comment>
<name>A0A1Q9EBT0_SYMMI</name>
<evidence type="ECO:0000256" key="1">
    <source>
        <dbReference type="ARBA" id="ARBA00003343"/>
    </source>
</evidence>
<evidence type="ECO:0000256" key="6">
    <source>
        <dbReference type="ARBA" id="ARBA00047949"/>
    </source>
</evidence>
<evidence type="ECO:0000256" key="3">
    <source>
        <dbReference type="ARBA" id="ARBA00012007"/>
    </source>
</evidence>
<comment type="similarity">
    <text evidence="2">Belongs to the KptA/TPT1 family.</text>
</comment>
<feature type="compositionally biased region" description="Basic and acidic residues" evidence="7">
    <location>
        <begin position="2331"/>
        <end position="2356"/>
    </location>
</feature>